<protein>
    <recommendedName>
        <fullName evidence="3">Lipoprotein SmpA/OmlA domain-containing protein</fullName>
    </recommendedName>
</protein>
<organism evidence="1 2">
    <name type="scientific">Roseivirga echinicomitans</name>
    <dbReference type="NCBI Taxonomy" id="296218"/>
    <lineage>
        <taxon>Bacteria</taxon>
        <taxon>Pseudomonadati</taxon>
        <taxon>Bacteroidota</taxon>
        <taxon>Cytophagia</taxon>
        <taxon>Cytophagales</taxon>
        <taxon>Roseivirgaceae</taxon>
        <taxon>Roseivirga</taxon>
    </lineage>
</organism>
<dbReference type="RefSeq" id="WP_068412943.1">
    <property type="nucleotide sequence ID" value="NZ_LRDB01000004.1"/>
</dbReference>
<dbReference type="Proteomes" id="UP000075615">
    <property type="component" value="Unassembled WGS sequence"/>
</dbReference>
<evidence type="ECO:0000313" key="1">
    <source>
        <dbReference type="EMBL" id="KYG82245.1"/>
    </source>
</evidence>
<sequence length="129" mass="14719">MNAFPKLKYPVGIILIAFLTSCASSKMQQNLSVSYKLSPAMTKVQVEEIMGPPAKSDFKQNVEEWHYCKTGYGADEFLALFFHEGKLIEKLNYTVTMADTRGVTGSCEKFIKMGNYRDPDQVLEIRMRY</sequence>
<dbReference type="OrthoDB" id="1014870at2"/>
<accession>A0A150XUE2</accession>
<dbReference type="PROSITE" id="PS51257">
    <property type="entry name" value="PROKAR_LIPOPROTEIN"/>
    <property type="match status" value="1"/>
</dbReference>
<evidence type="ECO:0000313" key="2">
    <source>
        <dbReference type="Proteomes" id="UP000075615"/>
    </source>
</evidence>
<dbReference type="AlphaFoldDB" id="A0A150XUE2"/>
<keyword evidence="2" id="KW-1185">Reference proteome</keyword>
<proteinExistence type="predicted"/>
<gene>
    <name evidence="1" type="ORF">AWN68_15495</name>
</gene>
<comment type="caution">
    <text evidence="1">The sequence shown here is derived from an EMBL/GenBank/DDBJ whole genome shotgun (WGS) entry which is preliminary data.</text>
</comment>
<name>A0A150XUE2_9BACT</name>
<reference evidence="1 2" key="1">
    <citation type="submission" date="2016-01" db="EMBL/GenBank/DDBJ databases">
        <title>Genome sequencing of Roseivirga echinicomitans KMM 6058.</title>
        <authorList>
            <person name="Selvaratnam C."/>
            <person name="Thevarajoo S."/>
            <person name="Goh K.M."/>
            <person name="Ee R."/>
            <person name="Chan K.-G."/>
            <person name="Chong C.S."/>
        </authorList>
    </citation>
    <scope>NUCLEOTIDE SEQUENCE [LARGE SCALE GENOMIC DNA]</scope>
    <source>
        <strain evidence="1 2">KMM 6058</strain>
    </source>
</reference>
<evidence type="ECO:0008006" key="3">
    <source>
        <dbReference type="Google" id="ProtNLM"/>
    </source>
</evidence>
<dbReference type="EMBL" id="LRDB01000004">
    <property type="protein sequence ID" value="KYG82245.1"/>
    <property type="molecule type" value="Genomic_DNA"/>
</dbReference>